<dbReference type="KEGG" id="sma:SAVERM_3418"/>
<keyword evidence="2" id="KW-1185">Reference proteome</keyword>
<dbReference type="AlphaFoldDB" id="Q82HU0"/>
<reference evidence="1 2" key="1">
    <citation type="journal article" date="2001" name="Proc. Natl. Acad. Sci. U.S.A.">
        <title>Genome sequence of an industrial microorganism Streptomyces avermitilis: deducing the ability of producing secondary metabolites.</title>
        <authorList>
            <person name="Omura S."/>
            <person name="Ikeda H."/>
            <person name="Ishikawa J."/>
            <person name="Hanamoto A."/>
            <person name="Takahashi C."/>
            <person name="Shinose M."/>
            <person name="Takahashi Y."/>
            <person name="Horikawa H."/>
            <person name="Nakazawa H."/>
            <person name="Osonoe T."/>
            <person name="Kikuchi H."/>
            <person name="Shiba T."/>
            <person name="Sakaki Y."/>
            <person name="Hattori M."/>
        </authorList>
    </citation>
    <scope>NUCLEOTIDE SEQUENCE [LARGE SCALE GENOMIC DNA]</scope>
    <source>
        <strain evidence="2">ATCC 31267 / DSM 46492 / JCM 5070 / NBRC 14893 / NCIMB 12804 / NRRL 8165 / MA-4680</strain>
    </source>
</reference>
<name>Q82HU0_STRAW</name>
<dbReference type="EMBL" id="BA000030">
    <property type="protein sequence ID" value="BAC71130.1"/>
    <property type="molecule type" value="Genomic_DNA"/>
</dbReference>
<dbReference type="Proteomes" id="UP000000428">
    <property type="component" value="Chromosome"/>
</dbReference>
<dbReference type="eggNOG" id="ENOG5030KEC">
    <property type="taxonomic scope" value="Bacteria"/>
</dbReference>
<evidence type="ECO:0000313" key="2">
    <source>
        <dbReference type="Proteomes" id="UP000000428"/>
    </source>
</evidence>
<accession>Q82HU0</accession>
<protein>
    <submittedName>
        <fullName evidence="1">Uncharacterized protein</fullName>
    </submittedName>
</protein>
<dbReference type="HOGENOM" id="CLU_1204230_0_0_11"/>
<gene>
    <name evidence="1" type="ORF">SAVERM_3418</name>
</gene>
<reference evidence="1 2" key="2">
    <citation type="journal article" date="2003" name="Nat. Biotechnol.">
        <title>Complete genome sequence and comparative analysis of the industrial microorganism Streptomyces avermitilis.</title>
        <authorList>
            <person name="Ikeda H."/>
            <person name="Ishikawa J."/>
            <person name="Hanamoto A."/>
            <person name="Shinose M."/>
            <person name="Kikuchi H."/>
            <person name="Shiba T."/>
            <person name="Sakaki Y."/>
            <person name="Hattori M."/>
            <person name="Omura S."/>
        </authorList>
    </citation>
    <scope>NUCLEOTIDE SEQUENCE [LARGE SCALE GENOMIC DNA]</scope>
    <source>
        <strain evidence="2">ATCC 31267 / DSM 46492 / JCM 5070 / NBRC 14893 / NCIMB 12804 / NRRL 8165 / MA-4680</strain>
    </source>
</reference>
<proteinExistence type="predicted"/>
<evidence type="ECO:0000313" key="1">
    <source>
        <dbReference type="EMBL" id="BAC71130.1"/>
    </source>
</evidence>
<sequence length="207" mass="22011">MLGAPQAGALGRDDGHGRDIPDLALVIAGGSGRTVVLRSGQRDFARIWQLLGPMNVGTEKVPDAWARGRYPKVRATVVWGLTGIGGWPYTDRAPGGDVGIERQDQVFLAEDGTPWVRTDPAPDVADDDVRWHRATRSVFAEVNRSGLFGAAPAPPADEGPSAVRWGVWGLGTGLALGVGGTLLVRRTAARREGAGPPREPRQELIDL</sequence>
<reference evidence="1 2" key="3">
    <citation type="journal article" date="2014" name="J. Ind. Microbiol. Biotechnol.">
        <title>Genome mining of the Streptomyces avermitilis genome and development of genome-minimized hosts for heterologous expression of biosynthetic gene clusters.</title>
        <authorList>
            <person name="Ikeda H."/>
            <person name="Shin-ya K."/>
            <person name="Omura S."/>
        </authorList>
    </citation>
    <scope>NUCLEOTIDE SEQUENCE [LARGE SCALE GENOMIC DNA]</scope>
    <source>
        <strain evidence="2">ATCC 31267 / DSM 46492 / JCM 5070 / NBRC 14893 / NCIMB 12804 / NRRL 8165 / MA-4680</strain>
    </source>
</reference>
<organism evidence="1 2">
    <name type="scientific">Streptomyces avermitilis (strain ATCC 31267 / DSM 46492 / JCM 5070 / NBRC 14893 / NCIMB 12804 / NRRL 8165 / MA-4680)</name>
    <dbReference type="NCBI Taxonomy" id="227882"/>
    <lineage>
        <taxon>Bacteria</taxon>
        <taxon>Bacillati</taxon>
        <taxon>Actinomycetota</taxon>
        <taxon>Actinomycetes</taxon>
        <taxon>Kitasatosporales</taxon>
        <taxon>Streptomycetaceae</taxon>
        <taxon>Streptomyces</taxon>
    </lineage>
</organism>